<accession>A0A3A4KVP6</accession>
<evidence type="ECO:0000313" key="2">
    <source>
        <dbReference type="Proteomes" id="UP000266677"/>
    </source>
</evidence>
<sequence length="178" mass="19994">MDNAEVRALAAADGWTYEGDTARDPDSRAFYEAKWSLPGGLSVNYVADELVDARYLVVSGEDDARVREVTTRLAAEVIFWSLDELLVNFDTSVYPAEQTRSVLILGAGSPKRAADPVIMRILEATHHKDARVRRAAVCAMVYSEWPEYREPLAEMIVRETDAQVIHHARIAVQLFEEQ</sequence>
<keyword evidence="2" id="KW-1185">Reference proteome</keyword>
<organism evidence="1 2">
    <name type="scientific">Nocardia panacis</name>
    <dbReference type="NCBI Taxonomy" id="2340916"/>
    <lineage>
        <taxon>Bacteria</taxon>
        <taxon>Bacillati</taxon>
        <taxon>Actinomycetota</taxon>
        <taxon>Actinomycetes</taxon>
        <taxon>Mycobacteriales</taxon>
        <taxon>Nocardiaceae</taxon>
        <taxon>Nocardia</taxon>
    </lineage>
</organism>
<proteinExistence type="predicted"/>
<gene>
    <name evidence="1" type="ORF">D5S18_07455</name>
</gene>
<reference evidence="1 2" key="1">
    <citation type="submission" date="2018-09" db="EMBL/GenBank/DDBJ databases">
        <title>YIM PH21274 draft genome.</title>
        <authorList>
            <person name="Miao C."/>
        </authorList>
    </citation>
    <scope>NUCLEOTIDE SEQUENCE [LARGE SCALE GENOMIC DNA]</scope>
    <source>
        <strain evidence="1 2">YIM PH 21724</strain>
    </source>
</reference>
<dbReference type="EMBL" id="QZFU01000015">
    <property type="protein sequence ID" value="RJO77574.1"/>
    <property type="molecule type" value="Genomic_DNA"/>
</dbReference>
<comment type="caution">
    <text evidence="1">The sequence shown here is derived from an EMBL/GenBank/DDBJ whole genome shotgun (WGS) entry which is preliminary data.</text>
</comment>
<dbReference type="AlphaFoldDB" id="A0A3A4KVP6"/>
<dbReference type="Proteomes" id="UP000266677">
    <property type="component" value="Unassembled WGS sequence"/>
</dbReference>
<evidence type="ECO:0000313" key="1">
    <source>
        <dbReference type="EMBL" id="RJO77574.1"/>
    </source>
</evidence>
<name>A0A3A4KVP6_9NOCA</name>
<protein>
    <recommendedName>
        <fullName evidence="3">HEAT repeat domain-containing protein</fullName>
    </recommendedName>
</protein>
<evidence type="ECO:0008006" key="3">
    <source>
        <dbReference type="Google" id="ProtNLM"/>
    </source>
</evidence>